<feature type="region of interest" description="Disordered" evidence="1">
    <location>
        <begin position="818"/>
        <end position="878"/>
    </location>
</feature>
<evidence type="ECO:0000313" key="3">
    <source>
        <dbReference type="Proteomes" id="UP000747110"/>
    </source>
</evidence>
<feature type="compositionally biased region" description="Gly residues" evidence="1">
    <location>
        <begin position="636"/>
        <end position="645"/>
    </location>
</feature>
<feature type="compositionally biased region" description="Polar residues" evidence="1">
    <location>
        <begin position="287"/>
        <end position="296"/>
    </location>
</feature>
<comment type="caution">
    <text evidence="2">The sequence shown here is derived from an EMBL/GenBank/DDBJ whole genome shotgun (WGS) entry which is preliminary data.</text>
</comment>
<organism evidence="2 3">
    <name type="scientific">Volvox reticuliferus</name>
    <dbReference type="NCBI Taxonomy" id="1737510"/>
    <lineage>
        <taxon>Eukaryota</taxon>
        <taxon>Viridiplantae</taxon>
        <taxon>Chlorophyta</taxon>
        <taxon>core chlorophytes</taxon>
        <taxon>Chlorophyceae</taxon>
        <taxon>CS clade</taxon>
        <taxon>Chlamydomonadales</taxon>
        <taxon>Volvocaceae</taxon>
        <taxon>Volvox</taxon>
    </lineage>
</organism>
<gene>
    <name evidence="2" type="ORF">Vretifemale_8667</name>
</gene>
<feature type="region of interest" description="Disordered" evidence="1">
    <location>
        <begin position="703"/>
        <end position="731"/>
    </location>
</feature>
<feature type="region of interest" description="Disordered" evidence="1">
    <location>
        <begin position="961"/>
        <end position="985"/>
    </location>
</feature>
<feature type="region of interest" description="Disordered" evidence="1">
    <location>
        <begin position="456"/>
        <end position="556"/>
    </location>
</feature>
<feature type="compositionally biased region" description="Gly residues" evidence="1">
    <location>
        <begin position="675"/>
        <end position="684"/>
    </location>
</feature>
<feature type="region of interest" description="Disordered" evidence="1">
    <location>
        <begin position="272"/>
        <end position="369"/>
    </location>
</feature>
<dbReference type="EMBL" id="BNCP01000015">
    <property type="protein sequence ID" value="GIL79292.1"/>
    <property type="molecule type" value="Genomic_DNA"/>
</dbReference>
<feature type="compositionally biased region" description="Low complexity" evidence="1">
    <location>
        <begin position="111"/>
        <end position="134"/>
    </location>
</feature>
<feature type="region of interest" description="Disordered" evidence="1">
    <location>
        <begin position="111"/>
        <end position="154"/>
    </location>
</feature>
<reference evidence="2" key="1">
    <citation type="journal article" date="2021" name="Proc. Natl. Acad. Sci. U.S.A.">
        <title>Three genomes in the algal genus Volvox reveal the fate of a haploid sex-determining region after a transition to homothallism.</title>
        <authorList>
            <person name="Yamamoto K."/>
            <person name="Hamaji T."/>
            <person name="Kawai-Toyooka H."/>
            <person name="Matsuzaki R."/>
            <person name="Takahashi F."/>
            <person name="Nishimura Y."/>
            <person name="Kawachi M."/>
            <person name="Noguchi H."/>
            <person name="Minakuchi Y."/>
            <person name="Umen J.G."/>
            <person name="Toyoda A."/>
            <person name="Nozaki H."/>
        </authorList>
    </citation>
    <scope>NUCLEOTIDE SEQUENCE</scope>
    <source>
        <strain evidence="2">NIES-3786</strain>
    </source>
</reference>
<feature type="region of interest" description="Disordered" evidence="1">
    <location>
        <begin position="182"/>
        <end position="207"/>
    </location>
</feature>
<proteinExistence type="predicted"/>
<feature type="region of interest" description="Disordered" evidence="1">
    <location>
        <begin position="1174"/>
        <end position="1216"/>
    </location>
</feature>
<feature type="region of interest" description="Disordered" evidence="1">
    <location>
        <begin position="635"/>
        <end position="684"/>
    </location>
</feature>
<feature type="compositionally biased region" description="Basic and acidic residues" evidence="1">
    <location>
        <begin position="519"/>
        <end position="531"/>
    </location>
</feature>
<keyword evidence="3" id="KW-1185">Reference proteome</keyword>
<feature type="compositionally biased region" description="Low complexity" evidence="1">
    <location>
        <begin position="975"/>
        <end position="985"/>
    </location>
</feature>
<accession>A0A8J4CIK3</accession>
<feature type="compositionally biased region" description="Low complexity" evidence="1">
    <location>
        <begin position="144"/>
        <end position="154"/>
    </location>
</feature>
<name>A0A8J4CIK3_9CHLO</name>
<protein>
    <submittedName>
        <fullName evidence="2">Uncharacterized protein</fullName>
    </submittedName>
</protein>
<feature type="compositionally biased region" description="Basic and acidic residues" evidence="1">
    <location>
        <begin position="487"/>
        <end position="504"/>
    </location>
</feature>
<dbReference type="AlphaFoldDB" id="A0A8J4CIK3"/>
<dbReference type="Proteomes" id="UP000747110">
    <property type="component" value="Unassembled WGS sequence"/>
</dbReference>
<feature type="non-terminal residue" evidence="2">
    <location>
        <position position="1"/>
    </location>
</feature>
<feature type="compositionally biased region" description="Basic residues" evidence="1">
    <location>
        <begin position="1201"/>
        <end position="1216"/>
    </location>
</feature>
<feature type="compositionally biased region" description="Acidic residues" evidence="1">
    <location>
        <begin position="1182"/>
        <end position="1192"/>
    </location>
</feature>
<feature type="compositionally biased region" description="Pro residues" evidence="1">
    <location>
        <begin position="348"/>
        <end position="357"/>
    </location>
</feature>
<sequence length="1216" mass="122016">GGRATGAAAVAAGVPLNAGSASLPAPATAQQQLAAASSGLTGLAAALIAAGSGGVGTGPGIRQTSPAPAGMVAGNLNHVTAAATTPVEAAAVVGSLLHHFLAARAQLAAPPLQQQSSPSQQQLAHPTQPTQPTQPFQPQPSQQPPQTAQPQPQPLQIPAQRQHLPQPSDQLPQQLQPPQLLQPQQLQQTQQPAQPLPSAQPTQSQQQLPVVLDLTSEVGAPAAALSGLQYLAMQLRDGGGAAQAGDAAAVAANLGALSVGLQLLQRHSAAGLGPHPQVVKGRPEHQTVAQSTQQPIINPPDDGAAARPAVGVNDSPPQSLAMGTAAAATDAARKSLGGDVGAVKRPRSPSPSPPPSPERTGSVHTATTDGAPTAHLLANLTSNPSLSSCLVSAPGGCQLTRGSTAVMALLPTFTFGPDGRVVLVPSRELTADGSVVLGVDAATVAATQRQQQPLITASTEDGKVETGSCRMGRLMHGEEVTGPSGPEKLESVGDRERNNRDSPRDAGYGPQGGGAADRQNPKIDGEVEGHGRRQRRRLDDGGCGSGNDGLVANGAPHLTRQPTLSMGMGTGANDAPAHHLPVPKAVSLSEIHATPFTTGLPPDLLAAIAAQAESSEQAAARQRAISTAALHRCSEGAGGGSNTGDGGKEAGARKKAGRNAAEDVVGREVITNDQGTGGGDGGGAAGLPGATAAANTAVRPRSGAAAAIAPGKLHDSSGSDNSGTCSPRREDLDLKPYIAGGTRDSAAGVTNAGGAGNLGNHNDAAAAAAAAAAAGLGVADGPLASLGSLELLAFVSSALPHGISNGLELEDQLSPAKDVGAGSARTASGGCSGGNDIGSGGCAPTKSKNVISRISDGTDGEVRRPGPGSQHQSAPPISNGMASLLAAVRAAEDDNQEPVHQLQDEQLHTYHEEDSLPMQPWAAQQQAAMAMALGQLRGRPAMQSLPGGSGRPTLLALQQQLREREKQHQGRRQQHPQQYPQVQSQQTTAAAAASAAAAAGIHSMWADMIGSGFPARGGTANSWGAEPISLEMIAALQSANATGFGGFPAGPVFHMGNGAFPVPAAPSSHHGTAHDPANGYHGALTAFSQSLPSGTTVNVGEHDGHFSGGNAGGLGPMWSAAEAAFYHRRSEAMPRMAGMAGGAEELGRWTGGRAGAGHQPPSAVWQRPGFATCQVDGISGGDGDEDMDEDMDGVGVGTGRSRGRPRGRGRGRGRGR</sequence>
<feature type="compositionally biased region" description="Gly residues" evidence="1">
    <location>
        <begin position="830"/>
        <end position="841"/>
    </location>
</feature>
<evidence type="ECO:0000313" key="2">
    <source>
        <dbReference type="EMBL" id="GIL79292.1"/>
    </source>
</evidence>
<evidence type="ECO:0000256" key="1">
    <source>
        <dbReference type="SAM" id="MobiDB-lite"/>
    </source>
</evidence>